<dbReference type="PROSITE" id="PS50011">
    <property type="entry name" value="PROTEIN_KINASE_DOM"/>
    <property type="match status" value="1"/>
</dbReference>
<dbReference type="SUPFAM" id="SSF47954">
    <property type="entry name" value="Cyclin-like"/>
    <property type="match status" value="1"/>
</dbReference>
<proteinExistence type="predicted"/>
<comment type="caution">
    <text evidence="4">The sequence shown here is derived from an EMBL/GenBank/DDBJ whole genome shotgun (WGS) entry which is preliminary data.</text>
</comment>
<name>X0YIK8_9ZZZZ</name>
<dbReference type="GO" id="GO:0044773">
    <property type="term" value="P:mitotic DNA damage checkpoint signaling"/>
    <property type="evidence" value="ECO:0007669"/>
    <property type="project" value="TreeGrafter"/>
</dbReference>
<dbReference type="InterPro" id="IPR011009">
    <property type="entry name" value="Kinase-like_dom_sf"/>
</dbReference>
<dbReference type="Gene3D" id="1.10.510.10">
    <property type="entry name" value="Transferase(Phosphotransferase) domain 1"/>
    <property type="match status" value="1"/>
</dbReference>
<evidence type="ECO:0000256" key="2">
    <source>
        <dbReference type="ARBA" id="ARBA00022840"/>
    </source>
</evidence>
<dbReference type="AlphaFoldDB" id="X0YIK8"/>
<dbReference type="InterPro" id="IPR000719">
    <property type="entry name" value="Prot_kinase_dom"/>
</dbReference>
<dbReference type="SUPFAM" id="SSF56112">
    <property type="entry name" value="Protein kinase-like (PK-like)"/>
    <property type="match status" value="1"/>
</dbReference>
<dbReference type="PANTHER" id="PTHR44167">
    <property type="entry name" value="OVARIAN-SPECIFIC SERINE/THREONINE-PROTEIN KINASE LOK-RELATED"/>
    <property type="match status" value="1"/>
</dbReference>
<dbReference type="PROSITE" id="PS00107">
    <property type="entry name" value="PROTEIN_KINASE_ATP"/>
    <property type="match status" value="1"/>
</dbReference>
<dbReference type="GO" id="GO:0005524">
    <property type="term" value="F:ATP binding"/>
    <property type="evidence" value="ECO:0007669"/>
    <property type="project" value="UniProtKB-KW"/>
</dbReference>
<dbReference type="GO" id="GO:0005634">
    <property type="term" value="C:nucleus"/>
    <property type="evidence" value="ECO:0007669"/>
    <property type="project" value="TreeGrafter"/>
</dbReference>
<dbReference type="Gene3D" id="1.10.472.10">
    <property type="entry name" value="Cyclin-like"/>
    <property type="match status" value="1"/>
</dbReference>
<dbReference type="GO" id="GO:0004674">
    <property type="term" value="F:protein serine/threonine kinase activity"/>
    <property type="evidence" value="ECO:0007669"/>
    <property type="project" value="TreeGrafter"/>
</dbReference>
<evidence type="ECO:0000256" key="1">
    <source>
        <dbReference type="ARBA" id="ARBA00022741"/>
    </source>
</evidence>
<sequence>MKDITIGNVFFKVSGKLGKGSFGKVYRVTIEGDPKEYALKVIKNPANEGIKSLRELDIMGRIRHPYLMNAVMIVADYTEKITKKNKIKEISRLGILMEIAEKDLYIAIYDKNFRTSQRLETLKQISIGCQYLHDSNYLHLDIKPLNILLFKNNVAKLTDFGLSLHTNDKNIADFPLKLITVDHRSPQVLLGERTYTAADDVWSLGITFIEVLSKGKSLFSGFKSEEFTDEIIYRRILKKLSPKNINKTLNKLLSNLSEPTKTNAKLTISRMLAFEPFERATLSEVINSSLFSDISTYVSPLETYRIQPFIKSGYCDIYSYEGFDTIVRICLRLPISLETFFLAVDIYQRFLIYRFPIVGNFQKDYNNIVYSATLSLYLGIKMLEPFFPDIDMMVALASKLISSKNLIIGEAIITNSFGGIFYPNNLFTNSSTLRRLLEAFDICRDSRIYSKIDLEEWKRLNDQEELTEGKYDKYTPFNKFIVLTSYYQKMSDPSLKYIKDFFENDPDRYK</sequence>
<keyword evidence="2" id="KW-0067">ATP-binding</keyword>
<organism evidence="4">
    <name type="scientific">marine sediment metagenome</name>
    <dbReference type="NCBI Taxonomy" id="412755"/>
    <lineage>
        <taxon>unclassified sequences</taxon>
        <taxon>metagenomes</taxon>
        <taxon>ecological metagenomes</taxon>
    </lineage>
</organism>
<gene>
    <name evidence="4" type="ORF">S01H4_13557</name>
</gene>
<dbReference type="EMBL" id="BART01005967">
    <property type="protein sequence ID" value="GAG55775.1"/>
    <property type="molecule type" value="Genomic_DNA"/>
</dbReference>
<dbReference type="Pfam" id="PF00069">
    <property type="entry name" value="Pkinase"/>
    <property type="match status" value="1"/>
</dbReference>
<dbReference type="Gene3D" id="3.30.200.20">
    <property type="entry name" value="Phosphorylase Kinase, domain 1"/>
    <property type="match status" value="1"/>
</dbReference>
<reference evidence="4" key="1">
    <citation type="journal article" date="2014" name="Front. Microbiol.">
        <title>High frequency of phylogenetically diverse reductive dehalogenase-homologous genes in deep subseafloor sedimentary metagenomes.</title>
        <authorList>
            <person name="Kawai M."/>
            <person name="Futagami T."/>
            <person name="Toyoda A."/>
            <person name="Takaki Y."/>
            <person name="Nishi S."/>
            <person name="Hori S."/>
            <person name="Arai W."/>
            <person name="Tsubouchi T."/>
            <person name="Morono Y."/>
            <person name="Uchiyama I."/>
            <person name="Ito T."/>
            <person name="Fujiyama A."/>
            <person name="Inagaki F."/>
            <person name="Takami H."/>
        </authorList>
    </citation>
    <scope>NUCLEOTIDE SEQUENCE</scope>
    <source>
        <strain evidence="4">Expedition CK06-06</strain>
    </source>
</reference>
<feature type="domain" description="Protein kinase" evidence="3">
    <location>
        <begin position="11"/>
        <end position="291"/>
    </location>
</feature>
<protein>
    <recommendedName>
        <fullName evidence="3">Protein kinase domain-containing protein</fullName>
    </recommendedName>
</protein>
<dbReference type="PANTHER" id="PTHR44167:SF24">
    <property type="entry name" value="SERINE_THREONINE-PROTEIN KINASE CHK2"/>
    <property type="match status" value="1"/>
</dbReference>
<evidence type="ECO:0000259" key="3">
    <source>
        <dbReference type="PROSITE" id="PS50011"/>
    </source>
</evidence>
<dbReference type="PROSITE" id="PS00108">
    <property type="entry name" value="PROTEIN_KINASE_ST"/>
    <property type="match status" value="1"/>
</dbReference>
<dbReference type="GO" id="GO:0005737">
    <property type="term" value="C:cytoplasm"/>
    <property type="evidence" value="ECO:0007669"/>
    <property type="project" value="TreeGrafter"/>
</dbReference>
<evidence type="ECO:0000313" key="4">
    <source>
        <dbReference type="EMBL" id="GAG55775.1"/>
    </source>
</evidence>
<dbReference type="SMART" id="SM00220">
    <property type="entry name" value="S_TKc"/>
    <property type="match status" value="1"/>
</dbReference>
<dbReference type="InterPro" id="IPR036915">
    <property type="entry name" value="Cyclin-like_sf"/>
</dbReference>
<dbReference type="InterPro" id="IPR008271">
    <property type="entry name" value="Ser/Thr_kinase_AS"/>
</dbReference>
<dbReference type="InterPro" id="IPR017441">
    <property type="entry name" value="Protein_kinase_ATP_BS"/>
</dbReference>
<keyword evidence="1" id="KW-0547">Nucleotide-binding</keyword>
<accession>X0YIK8</accession>